<keyword evidence="3 10" id="KW-0689">Ribosomal protein</keyword>
<evidence type="ECO:0000256" key="4">
    <source>
        <dbReference type="ARBA" id="ARBA00023128"/>
    </source>
</evidence>
<dbReference type="GO" id="GO:0005743">
    <property type="term" value="C:mitochondrial inner membrane"/>
    <property type="evidence" value="ECO:0007669"/>
    <property type="project" value="UniProtKB-ARBA"/>
</dbReference>
<name>A0A6P9A7K5_THRPL</name>
<evidence type="ECO:0000313" key="10">
    <source>
        <dbReference type="RefSeq" id="XP_034253293.1"/>
    </source>
</evidence>
<comment type="similarity">
    <text evidence="2">Belongs to the universal ribosomal protein uS2 family.</text>
</comment>
<accession>A0A6P9A7K5</accession>
<dbReference type="Gene3D" id="3.40.50.10490">
    <property type="entry name" value="Glucose-6-phosphate isomerase like protein, domain 1"/>
    <property type="match status" value="1"/>
</dbReference>
<dbReference type="CDD" id="cd01425">
    <property type="entry name" value="RPS2"/>
    <property type="match status" value="1"/>
</dbReference>
<evidence type="ECO:0000256" key="8">
    <source>
        <dbReference type="ARBA" id="ARBA00083109"/>
    </source>
</evidence>
<evidence type="ECO:0000313" key="9">
    <source>
        <dbReference type="Proteomes" id="UP000515158"/>
    </source>
</evidence>
<keyword evidence="5" id="KW-0687">Ribonucleoprotein</keyword>
<dbReference type="SUPFAM" id="SSF52313">
    <property type="entry name" value="Ribosomal protein S2"/>
    <property type="match status" value="1"/>
</dbReference>
<dbReference type="FunFam" id="3.40.50.10490:FF:000026">
    <property type="entry name" value="28S ribosomal protein S2, mitochondrial"/>
    <property type="match status" value="1"/>
</dbReference>
<evidence type="ECO:0000256" key="2">
    <source>
        <dbReference type="ARBA" id="ARBA00006242"/>
    </source>
</evidence>
<protein>
    <recommendedName>
        <fullName evidence="7">Small ribosomal subunit protein uS2m</fullName>
    </recommendedName>
    <alternativeName>
        <fullName evidence="8">28S ribosomal protein S2, mitochondrial</fullName>
    </alternativeName>
</protein>
<comment type="subcellular location">
    <subcellularLocation>
        <location evidence="1">Mitochondrion</location>
    </subcellularLocation>
</comment>
<dbReference type="GO" id="GO:0006412">
    <property type="term" value="P:translation"/>
    <property type="evidence" value="ECO:0007669"/>
    <property type="project" value="InterPro"/>
</dbReference>
<reference evidence="10 11" key="1">
    <citation type="submission" date="2025-04" db="UniProtKB">
        <authorList>
            <consortium name="RefSeq"/>
        </authorList>
    </citation>
    <scope>IDENTIFICATION</scope>
    <source>
        <tissue evidence="10 11">Total insect</tissue>
    </source>
</reference>
<dbReference type="GO" id="GO:0003735">
    <property type="term" value="F:structural constituent of ribosome"/>
    <property type="evidence" value="ECO:0007669"/>
    <property type="project" value="InterPro"/>
</dbReference>
<dbReference type="KEGG" id="tpal:117652460"/>
<gene>
    <name evidence="10 11" type="primary">LOC117652460</name>
</gene>
<dbReference type="InterPro" id="IPR023591">
    <property type="entry name" value="Ribosomal_uS2_flav_dom_sf"/>
</dbReference>
<dbReference type="RefSeq" id="XP_034253293.1">
    <property type="nucleotide sequence ID" value="XM_034397402.1"/>
</dbReference>
<dbReference type="CTD" id="51116"/>
<dbReference type="PRINTS" id="PR00395">
    <property type="entry name" value="RIBOSOMALS2"/>
</dbReference>
<dbReference type="RefSeq" id="XP_034253294.1">
    <property type="nucleotide sequence ID" value="XM_034397403.1"/>
</dbReference>
<evidence type="ECO:0000313" key="11">
    <source>
        <dbReference type="RefSeq" id="XP_034253294.1"/>
    </source>
</evidence>
<organism evidence="11">
    <name type="scientific">Thrips palmi</name>
    <name type="common">Melon thrips</name>
    <dbReference type="NCBI Taxonomy" id="161013"/>
    <lineage>
        <taxon>Eukaryota</taxon>
        <taxon>Metazoa</taxon>
        <taxon>Ecdysozoa</taxon>
        <taxon>Arthropoda</taxon>
        <taxon>Hexapoda</taxon>
        <taxon>Insecta</taxon>
        <taxon>Pterygota</taxon>
        <taxon>Neoptera</taxon>
        <taxon>Paraneoptera</taxon>
        <taxon>Thysanoptera</taxon>
        <taxon>Terebrantia</taxon>
        <taxon>Thripoidea</taxon>
        <taxon>Thripidae</taxon>
        <taxon>Thrips</taxon>
    </lineage>
</organism>
<dbReference type="PANTHER" id="PTHR12534:SF0">
    <property type="entry name" value="SMALL RIBOSOMAL SUBUNIT PROTEIN US2M"/>
    <property type="match status" value="1"/>
</dbReference>
<keyword evidence="9" id="KW-1185">Reference proteome</keyword>
<comment type="function">
    <text evidence="6">Required for mitoribosome formation and stability, and mitochondrial translation.</text>
</comment>
<dbReference type="PANTHER" id="PTHR12534">
    <property type="entry name" value="30S RIBOSOMAL PROTEIN S2 PROKARYOTIC AND ORGANELLAR"/>
    <property type="match status" value="1"/>
</dbReference>
<evidence type="ECO:0000256" key="5">
    <source>
        <dbReference type="ARBA" id="ARBA00023274"/>
    </source>
</evidence>
<evidence type="ECO:0000256" key="1">
    <source>
        <dbReference type="ARBA" id="ARBA00004173"/>
    </source>
</evidence>
<dbReference type="OrthoDB" id="2320368at2759"/>
<dbReference type="Proteomes" id="UP000515158">
    <property type="component" value="Unplaced"/>
</dbReference>
<evidence type="ECO:0000256" key="7">
    <source>
        <dbReference type="ARBA" id="ARBA00071390"/>
    </source>
</evidence>
<dbReference type="InterPro" id="IPR005706">
    <property type="entry name" value="Ribosomal_uS2_bac/mit/plastid"/>
</dbReference>
<proteinExistence type="inferred from homology"/>
<keyword evidence="4" id="KW-0496">Mitochondrion</keyword>
<dbReference type="HAMAP" id="MF_00291_B">
    <property type="entry name" value="Ribosomal_uS2_B"/>
    <property type="match status" value="1"/>
</dbReference>
<evidence type="ECO:0000256" key="3">
    <source>
        <dbReference type="ARBA" id="ARBA00022980"/>
    </source>
</evidence>
<dbReference type="Pfam" id="PF00318">
    <property type="entry name" value="Ribosomal_S2"/>
    <property type="match status" value="2"/>
</dbReference>
<dbReference type="InterPro" id="IPR001865">
    <property type="entry name" value="Ribosomal_uS2"/>
</dbReference>
<sequence length="293" mass="32753">MAMPSTLFSFASRILSLRSTHATRMIHSVRGCFASAVETSTAAANEETSSFADTEGTVLQDIEVDDTLNHKDFFGVRKLCTPQLLFEHKVHYGHKATALDPGMKQFVYGIRSNQVIFDLDISNYHMQEALNIAAHIALRDGIILFVARLPHCANLIESTAKECGEFAHTRTWRMGTLTDIKSVQKMECRTPDLVIFPSTQSEFGKEHPAVHEAAKLNIPTIAIVDSNCCPDMITYPVPGNDDTPSAIQLYCDLFKEAIARGKKERVKRVALLEQEIATEEQQRQSKLSWKVVK</sequence>
<dbReference type="AlphaFoldDB" id="A0A6P9A7K5"/>
<dbReference type="GeneID" id="117652460"/>
<evidence type="ECO:0000256" key="6">
    <source>
        <dbReference type="ARBA" id="ARBA00059792"/>
    </source>
</evidence>
<dbReference type="GO" id="GO:0005763">
    <property type="term" value="C:mitochondrial small ribosomal subunit"/>
    <property type="evidence" value="ECO:0007669"/>
    <property type="project" value="UniProtKB-ARBA"/>
</dbReference>